<evidence type="ECO:0000313" key="4">
    <source>
        <dbReference type="Proteomes" id="UP000553706"/>
    </source>
</evidence>
<feature type="transmembrane region" description="Helical" evidence="1">
    <location>
        <begin position="44"/>
        <end position="62"/>
    </location>
</feature>
<gene>
    <name evidence="3" type="ORF">HNP71_000589</name>
</gene>
<comment type="caution">
    <text evidence="3">The sequence shown here is derived from an EMBL/GenBank/DDBJ whole genome shotgun (WGS) entry which is preliminary data.</text>
</comment>
<dbReference type="Proteomes" id="UP000553706">
    <property type="component" value="Unassembled WGS sequence"/>
</dbReference>
<evidence type="ECO:0000259" key="2">
    <source>
        <dbReference type="Pfam" id="PF01757"/>
    </source>
</evidence>
<feature type="transmembrane region" description="Helical" evidence="1">
    <location>
        <begin position="157"/>
        <end position="178"/>
    </location>
</feature>
<keyword evidence="1" id="KW-1133">Transmembrane helix</keyword>
<feature type="transmembrane region" description="Helical" evidence="1">
    <location>
        <begin position="299"/>
        <end position="317"/>
    </location>
</feature>
<organism evidence="3 4">
    <name type="scientific">Acidocella aromatica</name>
    <dbReference type="NCBI Taxonomy" id="1303579"/>
    <lineage>
        <taxon>Bacteria</taxon>
        <taxon>Pseudomonadati</taxon>
        <taxon>Pseudomonadota</taxon>
        <taxon>Alphaproteobacteria</taxon>
        <taxon>Acetobacterales</taxon>
        <taxon>Acidocellaceae</taxon>
        <taxon>Acidocella</taxon>
    </lineage>
</organism>
<keyword evidence="3" id="KW-0808">Transferase</keyword>
<keyword evidence="4" id="KW-1185">Reference proteome</keyword>
<feature type="transmembrane region" description="Helical" evidence="1">
    <location>
        <begin position="83"/>
        <end position="101"/>
    </location>
</feature>
<feature type="transmembrane region" description="Helical" evidence="1">
    <location>
        <begin position="121"/>
        <end position="145"/>
    </location>
</feature>
<reference evidence="3 4" key="1">
    <citation type="submission" date="2020-08" db="EMBL/GenBank/DDBJ databases">
        <title>Genomic Encyclopedia of Type Strains, Phase IV (KMG-IV): sequencing the most valuable type-strain genomes for metagenomic binning, comparative biology and taxonomic classification.</title>
        <authorList>
            <person name="Goeker M."/>
        </authorList>
    </citation>
    <scope>NUCLEOTIDE SEQUENCE [LARGE SCALE GENOMIC DNA]</scope>
    <source>
        <strain evidence="3 4">DSM 27026</strain>
    </source>
</reference>
<accession>A0A840VL96</accession>
<evidence type="ECO:0000256" key="1">
    <source>
        <dbReference type="SAM" id="Phobius"/>
    </source>
</evidence>
<protein>
    <submittedName>
        <fullName evidence="3">Fucose 4-O-acetylase-like acetyltransferase</fullName>
    </submittedName>
</protein>
<feature type="transmembrane region" description="Helical" evidence="1">
    <location>
        <begin position="271"/>
        <end position="293"/>
    </location>
</feature>
<feature type="domain" description="Acyltransferase 3" evidence="2">
    <location>
        <begin position="7"/>
        <end position="317"/>
    </location>
</feature>
<feature type="transmembrane region" description="Helical" evidence="1">
    <location>
        <begin position="233"/>
        <end position="251"/>
    </location>
</feature>
<dbReference type="Pfam" id="PF01757">
    <property type="entry name" value="Acyl_transf_3"/>
    <property type="match status" value="1"/>
</dbReference>
<feature type="transmembrane region" description="Helical" evidence="1">
    <location>
        <begin position="184"/>
        <end position="202"/>
    </location>
</feature>
<dbReference type="InterPro" id="IPR002656">
    <property type="entry name" value="Acyl_transf_3_dom"/>
</dbReference>
<dbReference type="InterPro" id="IPR052734">
    <property type="entry name" value="Nod_factor_acetyltransferase"/>
</dbReference>
<dbReference type="RefSeq" id="WP_183265365.1">
    <property type="nucleotide sequence ID" value="NZ_JACHFJ010000002.1"/>
</dbReference>
<keyword evidence="1" id="KW-0812">Transmembrane</keyword>
<proteinExistence type="predicted"/>
<dbReference type="PANTHER" id="PTHR37312">
    <property type="entry name" value="MEMBRANE-BOUND ACYLTRANSFERASE YKRP-RELATED"/>
    <property type="match status" value="1"/>
</dbReference>
<dbReference type="GO" id="GO:0016747">
    <property type="term" value="F:acyltransferase activity, transferring groups other than amino-acyl groups"/>
    <property type="evidence" value="ECO:0007669"/>
    <property type="project" value="InterPro"/>
</dbReference>
<keyword evidence="1" id="KW-0472">Membrane</keyword>
<dbReference type="EMBL" id="JACHFJ010000002">
    <property type="protein sequence ID" value="MBB5372351.1"/>
    <property type="molecule type" value="Genomic_DNA"/>
</dbReference>
<dbReference type="PANTHER" id="PTHR37312:SF1">
    <property type="entry name" value="MEMBRANE-BOUND ACYLTRANSFERASE YKRP-RELATED"/>
    <property type="match status" value="1"/>
</dbReference>
<name>A0A840VL96_9PROT</name>
<dbReference type="AlphaFoldDB" id="A0A840VL96"/>
<sequence length="333" mass="37024">MQERRWDIDAAKGLAILFVVFGHLVARADPRNVGWYEPLRQAVYAFHMPFFLYLSGLVAVESGMLLTPRTRWAYVLAARARRLLLPFFGLGWLIVCGKLALERVMSVDNPPAGLLAGVEDMVWHTAASPALSIWYLFVLFVVSIASMAALDGRHARLPWLLGVGLALYVVPLPAYAYADRVGGYAIFFLLGAWAGFAGERWLSFTARIWRPALAVLLAALTAIVLFGRHWPETPVMLFVGALSFPALHGFLRALPDTPLKAVFLFLGRYSFMIYLFNTLFIGLTKGALLRWFPWDGANFYAFALVLMASGVLGPVALKRCVFARIPALDRLTN</sequence>
<feature type="transmembrane region" description="Helical" evidence="1">
    <location>
        <begin position="209"/>
        <end position="227"/>
    </location>
</feature>
<evidence type="ECO:0000313" key="3">
    <source>
        <dbReference type="EMBL" id="MBB5372351.1"/>
    </source>
</evidence>